<feature type="chain" id="PRO_5022678220" evidence="2">
    <location>
        <begin position="21"/>
        <end position="262"/>
    </location>
</feature>
<accession>A0A5C6A7J7</accession>
<dbReference type="SUPFAM" id="SSF82185">
    <property type="entry name" value="Histone H3 K4-specific methyltransferase SET7/9 N-terminal domain"/>
    <property type="match status" value="2"/>
</dbReference>
<evidence type="ECO:0000313" key="3">
    <source>
        <dbReference type="EMBL" id="TWT95295.1"/>
    </source>
</evidence>
<evidence type="ECO:0000313" key="4">
    <source>
        <dbReference type="Proteomes" id="UP000317421"/>
    </source>
</evidence>
<evidence type="ECO:0000256" key="1">
    <source>
        <dbReference type="SAM" id="MobiDB-lite"/>
    </source>
</evidence>
<comment type="caution">
    <text evidence="3">The sequence shown here is derived from an EMBL/GenBank/DDBJ whole genome shotgun (WGS) entry which is preliminary data.</text>
</comment>
<feature type="signal peptide" evidence="2">
    <location>
        <begin position="1"/>
        <end position="20"/>
    </location>
</feature>
<feature type="region of interest" description="Disordered" evidence="1">
    <location>
        <begin position="17"/>
        <end position="59"/>
    </location>
</feature>
<dbReference type="AlphaFoldDB" id="A0A5C6A7J7"/>
<organism evidence="3 4">
    <name type="scientific">Botrimarina colliarenosi</name>
    <dbReference type="NCBI Taxonomy" id="2528001"/>
    <lineage>
        <taxon>Bacteria</taxon>
        <taxon>Pseudomonadati</taxon>
        <taxon>Planctomycetota</taxon>
        <taxon>Planctomycetia</taxon>
        <taxon>Pirellulales</taxon>
        <taxon>Lacipirellulaceae</taxon>
        <taxon>Botrimarina</taxon>
    </lineage>
</organism>
<dbReference type="InterPro" id="IPR011652">
    <property type="entry name" value="MORN_2"/>
</dbReference>
<feature type="compositionally biased region" description="Basic and acidic residues" evidence="1">
    <location>
        <begin position="22"/>
        <end position="34"/>
    </location>
</feature>
<reference evidence="3 4" key="1">
    <citation type="submission" date="2019-02" db="EMBL/GenBank/DDBJ databases">
        <title>Deep-cultivation of Planctomycetes and their phenomic and genomic characterization uncovers novel biology.</title>
        <authorList>
            <person name="Wiegand S."/>
            <person name="Jogler M."/>
            <person name="Boedeker C."/>
            <person name="Pinto D."/>
            <person name="Vollmers J."/>
            <person name="Rivas-Marin E."/>
            <person name="Kohn T."/>
            <person name="Peeters S.H."/>
            <person name="Heuer A."/>
            <person name="Rast P."/>
            <person name="Oberbeckmann S."/>
            <person name="Bunk B."/>
            <person name="Jeske O."/>
            <person name="Meyerdierks A."/>
            <person name="Storesund J.E."/>
            <person name="Kallscheuer N."/>
            <person name="Luecker S."/>
            <person name="Lage O.M."/>
            <person name="Pohl T."/>
            <person name="Merkel B.J."/>
            <person name="Hornburger P."/>
            <person name="Mueller R.-W."/>
            <person name="Bruemmer F."/>
            <person name="Labrenz M."/>
            <person name="Spormann A.M."/>
            <person name="Op Den Camp H."/>
            <person name="Overmann J."/>
            <person name="Amann R."/>
            <person name="Jetten M.S.M."/>
            <person name="Mascher T."/>
            <person name="Medema M.H."/>
            <person name="Devos D.P."/>
            <person name="Kaster A.-K."/>
            <person name="Ovreas L."/>
            <person name="Rohde M."/>
            <person name="Galperin M.Y."/>
            <person name="Jogler C."/>
        </authorList>
    </citation>
    <scope>NUCLEOTIDE SEQUENCE [LARGE SCALE GENOMIC DNA]</scope>
    <source>
        <strain evidence="3 4">Pla108</strain>
    </source>
</reference>
<dbReference type="Gene3D" id="3.90.930.1">
    <property type="match status" value="1"/>
</dbReference>
<gene>
    <name evidence="3" type="ORF">Pla108_34400</name>
</gene>
<dbReference type="Gene3D" id="2.20.110.10">
    <property type="entry name" value="Histone H3 K4-specific methyltransferase SET7/9 N-terminal domain"/>
    <property type="match status" value="1"/>
</dbReference>
<proteinExistence type="predicted"/>
<feature type="compositionally biased region" description="Pro residues" evidence="1">
    <location>
        <begin position="40"/>
        <end position="56"/>
    </location>
</feature>
<evidence type="ECO:0000256" key="2">
    <source>
        <dbReference type="SAM" id="SignalP"/>
    </source>
</evidence>
<keyword evidence="4" id="KW-1185">Reference proteome</keyword>
<protein>
    <submittedName>
        <fullName evidence="3">MORN repeat variant</fullName>
    </submittedName>
</protein>
<dbReference type="RefSeq" id="WP_197526647.1">
    <property type="nucleotide sequence ID" value="NZ_SJPR01000005.1"/>
</dbReference>
<dbReference type="Proteomes" id="UP000317421">
    <property type="component" value="Unassembled WGS sequence"/>
</dbReference>
<dbReference type="EMBL" id="SJPR01000005">
    <property type="protein sequence ID" value="TWT95295.1"/>
    <property type="molecule type" value="Genomic_DNA"/>
</dbReference>
<sequence length="262" mass="29405" precursor="true">MGLRLAGLAASLALAVTASAQDEPKPTESRRESTTIEPYTGPPIYLPQGEAPPPPTEVESRVVKENFPETDTLRFERRIVKFSDDTVVSDGPHKEYYSNGELYVAGEYDRGKAVGTWVYHHPNGTVAKEVTYKQGRPDGEVKVFNEEGKLTARREYAEGKRTGVWETYSDDGEQKLREETYEEGVANGPFRTWYTNGQIRQETNFVKGKMEGLATEWTRVGDKRAELNFKNGLKDGAAKVWQTDGKVIEQTYDEGQLVSRKG</sequence>
<keyword evidence="2" id="KW-0732">Signal</keyword>
<dbReference type="Pfam" id="PF07661">
    <property type="entry name" value="MORN_2"/>
    <property type="match status" value="4"/>
</dbReference>
<name>A0A5C6A7J7_9BACT</name>